<feature type="domain" description="RIIa" evidence="2">
    <location>
        <begin position="11"/>
        <end position="48"/>
    </location>
</feature>
<dbReference type="Proteomes" id="UP000278807">
    <property type="component" value="Unassembled WGS sequence"/>
</dbReference>
<proteinExistence type="predicted"/>
<keyword evidence="4" id="KW-1185">Reference proteome</keyword>
<evidence type="ECO:0000256" key="1">
    <source>
        <dbReference type="SAM" id="MobiDB-lite"/>
    </source>
</evidence>
<dbReference type="WBParaSite" id="HNAJ_0001104601-mRNA-1">
    <property type="protein sequence ID" value="HNAJ_0001104601-mRNA-1"/>
    <property type="gene ID" value="HNAJ_0001104601"/>
</dbReference>
<feature type="region of interest" description="Disordered" evidence="1">
    <location>
        <begin position="60"/>
        <end position="81"/>
    </location>
</feature>
<dbReference type="InterPro" id="IPR003117">
    <property type="entry name" value="cAMP_dep_PK_reg_su_I/II_a/b"/>
</dbReference>
<dbReference type="OrthoDB" id="252964at2759"/>
<dbReference type="SMART" id="SM00394">
    <property type="entry name" value="RIIa"/>
    <property type="match status" value="1"/>
</dbReference>
<evidence type="ECO:0000313" key="3">
    <source>
        <dbReference type="EMBL" id="VDO09382.1"/>
    </source>
</evidence>
<reference evidence="3 4" key="2">
    <citation type="submission" date="2018-11" db="EMBL/GenBank/DDBJ databases">
        <authorList>
            <consortium name="Pathogen Informatics"/>
        </authorList>
    </citation>
    <scope>NUCLEOTIDE SEQUENCE [LARGE SCALE GENOMIC DNA]</scope>
</reference>
<dbReference type="Gene3D" id="1.20.890.10">
    <property type="entry name" value="cAMP-dependent protein kinase regulatory subunit, dimerization-anchoring domain"/>
    <property type="match status" value="1"/>
</dbReference>
<evidence type="ECO:0000259" key="2">
    <source>
        <dbReference type="SMART" id="SM00394"/>
    </source>
</evidence>
<protein>
    <submittedName>
        <fullName evidence="5">RIIa domain-containing protein</fullName>
    </submittedName>
</protein>
<accession>A0A0R3TTJ9</accession>
<dbReference type="SUPFAM" id="SSF47391">
    <property type="entry name" value="Dimerization-anchoring domain of cAMP-dependent PK regulatory subunit"/>
    <property type="match status" value="1"/>
</dbReference>
<dbReference type="InterPro" id="IPR047579">
    <property type="entry name" value="DD_CABYR_SP17"/>
</dbReference>
<reference evidence="5" key="1">
    <citation type="submission" date="2017-02" db="UniProtKB">
        <authorList>
            <consortium name="WormBaseParasite"/>
        </authorList>
    </citation>
    <scope>IDENTIFICATION</scope>
</reference>
<evidence type="ECO:0000313" key="4">
    <source>
        <dbReference type="Proteomes" id="UP000278807"/>
    </source>
</evidence>
<evidence type="ECO:0000313" key="5">
    <source>
        <dbReference type="WBParaSite" id="HNAJ_0001104601-mRNA-1"/>
    </source>
</evidence>
<dbReference type="AlphaFoldDB" id="A0A0R3TTJ9"/>
<dbReference type="EMBL" id="UZAE01013343">
    <property type="protein sequence ID" value="VDO09382.1"/>
    <property type="molecule type" value="Genomic_DNA"/>
</dbReference>
<sequence>MPFCDRPQLPDGFQKLLEDLTCEVLLQRPADVIQFSIDFFKSRQDPNSCQDRASIVRRASDDPLGNDRMLHLRSCPRDKPK</sequence>
<dbReference type="Pfam" id="PF02197">
    <property type="entry name" value="RIIa"/>
    <property type="match status" value="1"/>
</dbReference>
<gene>
    <name evidence="3" type="ORF">HNAJ_LOCUS11036</name>
</gene>
<organism evidence="5">
    <name type="scientific">Rodentolepis nana</name>
    <name type="common">Dwarf tapeworm</name>
    <name type="synonym">Hymenolepis nana</name>
    <dbReference type="NCBI Taxonomy" id="102285"/>
    <lineage>
        <taxon>Eukaryota</taxon>
        <taxon>Metazoa</taxon>
        <taxon>Spiralia</taxon>
        <taxon>Lophotrochozoa</taxon>
        <taxon>Platyhelminthes</taxon>
        <taxon>Cestoda</taxon>
        <taxon>Eucestoda</taxon>
        <taxon>Cyclophyllidea</taxon>
        <taxon>Hymenolepididae</taxon>
        <taxon>Rodentolepis</taxon>
    </lineage>
</organism>
<dbReference type="CDD" id="cd12100">
    <property type="entry name" value="DD_CABYR_SP17"/>
    <property type="match status" value="1"/>
</dbReference>
<name>A0A0R3TTJ9_RODNA</name>